<evidence type="ECO:0000256" key="5">
    <source>
        <dbReference type="ARBA" id="ARBA00023133"/>
    </source>
</evidence>
<dbReference type="STRING" id="6412.T1G626"/>
<name>T1G626_HELRO</name>
<dbReference type="PANTHER" id="PTHR43448:SF2">
    <property type="entry name" value="PROTOHEME IX FARNESYLTRANSFERASE, MITOCHONDRIAL"/>
    <property type="match status" value="1"/>
</dbReference>
<feature type="transmembrane region" description="Helical" evidence="8">
    <location>
        <begin position="77"/>
        <end position="99"/>
    </location>
</feature>
<dbReference type="EnsemblMetazoa" id="HelroT85763">
    <property type="protein sequence ID" value="HelroP85763"/>
    <property type="gene ID" value="HelroG85763"/>
</dbReference>
<keyword evidence="11" id="KW-1185">Reference proteome</keyword>
<reference evidence="10" key="3">
    <citation type="submission" date="2015-06" db="UniProtKB">
        <authorList>
            <consortium name="EnsemblMetazoa"/>
        </authorList>
    </citation>
    <scope>IDENTIFICATION</scope>
</reference>
<dbReference type="HOGENOM" id="CLU_029631_3_2_1"/>
<dbReference type="GO" id="GO:0016020">
    <property type="term" value="C:membrane"/>
    <property type="evidence" value="ECO:0007669"/>
    <property type="project" value="UniProtKB-SubCell"/>
</dbReference>
<evidence type="ECO:0000313" key="10">
    <source>
        <dbReference type="EnsemblMetazoa" id="HelroP85763"/>
    </source>
</evidence>
<feature type="transmembrane region" description="Helical" evidence="8">
    <location>
        <begin position="147"/>
        <end position="167"/>
    </location>
</feature>
<reference evidence="11" key="1">
    <citation type="submission" date="2012-12" db="EMBL/GenBank/DDBJ databases">
        <authorList>
            <person name="Hellsten U."/>
            <person name="Grimwood J."/>
            <person name="Chapman J.A."/>
            <person name="Shapiro H."/>
            <person name="Aerts A."/>
            <person name="Otillar R.P."/>
            <person name="Terry A.Y."/>
            <person name="Boore J.L."/>
            <person name="Simakov O."/>
            <person name="Marletaz F."/>
            <person name="Cho S.-J."/>
            <person name="Edsinger-Gonzales E."/>
            <person name="Havlak P."/>
            <person name="Kuo D.-H."/>
            <person name="Larsson T."/>
            <person name="Lv J."/>
            <person name="Arendt D."/>
            <person name="Savage R."/>
            <person name="Osoegawa K."/>
            <person name="de Jong P."/>
            <person name="Lindberg D.R."/>
            <person name="Seaver E.C."/>
            <person name="Weisblat D.A."/>
            <person name="Putnam N.H."/>
            <person name="Grigoriev I.V."/>
            <person name="Rokhsar D.S."/>
        </authorList>
    </citation>
    <scope>NUCLEOTIDE SEQUENCE</scope>
</reference>
<proteinExistence type="predicted"/>
<keyword evidence="3 8" id="KW-0812">Transmembrane</keyword>
<dbReference type="CTD" id="20216523"/>
<dbReference type="OrthoDB" id="5211at2759"/>
<dbReference type="Proteomes" id="UP000015101">
    <property type="component" value="Unassembled WGS sequence"/>
</dbReference>
<dbReference type="OMA" id="HFWAIGW"/>
<protein>
    <recommendedName>
        <fullName evidence="7">Heme O synthase</fullName>
    </recommendedName>
</protein>
<evidence type="ECO:0000256" key="4">
    <source>
        <dbReference type="ARBA" id="ARBA00022989"/>
    </source>
</evidence>
<evidence type="ECO:0000256" key="2">
    <source>
        <dbReference type="ARBA" id="ARBA00022679"/>
    </source>
</evidence>
<dbReference type="EMBL" id="KB097417">
    <property type="protein sequence ID" value="ESN97249.1"/>
    <property type="molecule type" value="Genomic_DNA"/>
</dbReference>
<dbReference type="GO" id="GO:0006783">
    <property type="term" value="P:heme biosynthetic process"/>
    <property type="evidence" value="ECO:0007669"/>
    <property type="project" value="UniProtKB-KW"/>
</dbReference>
<dbReference type="InterPro" id="IPR044878">
    <property type="entry name" value="UbiA_sf"/>
</dbReference>
<dbReference type="GO" id="GO:0008495">
    <property type="term" value="F:protoheme IX farnesyltransferase activity"/>
    <property type="evidence" value="ECO:0007669"/>
    <property type="project" value="InterPro"/>
</dbReference>
<keyword evidence="5" id="KW-0350">Heme biosynthesis</keyword>
<evidence type="ECO:0000256" key="8">
    <source>
        <dbReference type="SAM" id="Phobius"/>
    </source>
</evidence>
<dbReference type="EMBL" id="AMQM01006409">
    <property type="status" value="NOT_ANNOTATED_CDS"/>
    <property type="molecule type" value="Genomic_DNA"/>
</dbReference>
<dbReference type="RefSeq" id="XP_009024640.1">
    <property type="nucleotide sequence ID" value="XM_009026392.1"/>
</dbReference>
<organism evidence="10 11">
    <name type="scientific">Helobdella robusta</name>
    <name type="common">Californian leech</name>
    <dbReference type="NCBI Taxonomy" id="6412"/>
    <lineage>
        <taxon>Eukaryota</taxon>
        <taxon>Metazoa</taxon>
        <taxon>Spiralia</taxon>
        <taxon>Lophotrochozoa</taxon>
        <taxon>Annelida</taxon>
        <taxon>Clitellata</taxon>
        <taxon>Hirudinea</taxon>
        <taxon>Rhynchobdellida</taxon>
        <taxon>Glossiphoniidae</taxon>
        <taxon>Helobdella</taxon>
    </lineage>
</organism>
<evidence type="ECO:0000256" key="7">
    <source>
        <dbReference type="ARBA" id="ARBA00030253"/>
    </source>
</evidence>
<dbReference type="Pfam" id="PF01040">
    <property type="entry name" value="UbiA"/>
    <property type="match status" value="1"/>
</dbReference>
<comment type="subcellular location">
    <subcellularLocation>
        <location evidence="1">Membrane</location>
        <topology evidence="1">Multi-pass membrane protein</topology>
    </subcellularLocation>
</comment>
<evidence type="ECO:0000256" key="3">
    <source>
        <dbReference type="ARBA" id="ARBA00022692"/>
    </source>
</evidence>
<dbReference type="KEGG" id="hro:HELRODRAFT_85763"/>
<dbReference type="InterPro" id="IPR000537">
    <property type="entry name" value="UbiA_prenyltransferase"/>
</dbReference>
<evidence type="ECO:0000256" key="6">
    <source>
        <dbReference type="ARBA" id="ARBA00023136"/>
    </source>
</evidence>
<dbReference type="Gene3D" id="1.10.357.140">
    <property type="entry name" value="UbiA prenyltransferase"/>
    <property type="match status" value="1"/>
</dbReference>
<dbReference type="eggNOG" id="KOG1380">
    <property type="taxonomic scope" value="Eukaryota"/>
</dbReference>
<reference evidence="9 11" key="2">
    <citation type="journal article" date="2013" name="Nature">
        <title>Insights into bilaterian evolution from three spiralian genomes.</title>
        <authorList>
            <person name="Simakov O."/>
            <person name="Marletaz F."/>
            <person name="Cho S.J."/>
            <person name="Edsinger-Gonzales E."/>
            <person name="Havlak P."/>
            <person name="Hellsten U."/>
            <person name="Kuo D.H."/>
            <person name="Larsson T."/>
            <person name="Lv J."/>
            <person name="Arendt D."/>
            <person name="Savage R."/>
            <person name="Osoegawa K."/>
            <person name="de Jong P."/>
            <person name="Grimwood J."/>
            <person name="Chapman J.A."/>
            <person name="Shapiro H."/>
            <person name="Aerts A."/>
            <person name="Otillar R.P."/>
            <person name="Terry A.Y."/>
            <person name="Boore J.L."/>
            <person name="Grigoriev I.V."/>
            <person name="Lindberg D.R."/>
            <person name="Seaver E.C."/>
            <person name="Weisblat D.A."/>
            <person name="Putnam N.H."/>
            <person name="Rokhsar D.S."/>
        </authorList>
    </citation>
    <scope>NUCLEOTIDE SEQUENCE</scope>
</reference>
<dbReference type="AlphaFoldDB" id="T1G626"/>
<accession>T1G626</accession>
<dbReference type="InParanoid" id="T1G626"/>
<dbReference type="InterPro" id="IPR006369">
    <property type="entry name" value="Protohaem_IX_farnesylTrfase"/>
</dbReference>
<dbReference type="FunFam" id="1.10.357.140:FF:000032">
    <property type="entry name" value="Predicted protein"/>
    <property type="match status" value="1"/>
</dbReference>
<feature type="transmembrane region" description="Helical" evidence="8">
    <location>
        <begin position="53"/>
        <end position="71"/>
    </location>
</feature>
<keyword evidence="4 8" id="KW-1133">Transmembrane helix</keyword>
<sequence length="223" mass="24509">PLQAVTFAGLTFTTGGLILFTCTNPLTATLGLMNVVLYTLIYTPMKRTNIANTWVGAIVGAIPPIMGWTAATGSLDIGAILMGGVLYAWQFPHFCALSWNLQSDYSRAGYRMMSVIDPDLCRRVSLRYSLALSGLTLLFPVGNVTTWTFAVDSLPLNLCLIYLAFNFYRKGDSSSSRKLFRYTLVHLPLLLVFMIISKTHFGDDDVSKDGGANDGKMVEVRVE</sequence>
<keyword evidence="6 8" id="KW-0472">Membrane</keyword>
<dbReference type="GeneID" id="20216523"/>
<feature type="transmembrane region" description="Helical" evidence="8">
    <location>
        <begin position="179"/>
        <end position="197"/>
    </location>
</feature>
<gene>
    <name evidence="10" type="primary">20216523</name>
    <name evidence="9" type="ORF">HELRODRAFT_85763</name>
</gene>
<feature type="transmembrane region" description="Helical" evidence="8">
    <location>
        <begin position="17"/>
        <end position="41"/>
    </location>
</feature>
<evidence type="ECO:0000313" key="11">
    <source>
        <dbReference type="Proteomes" id="UP000015101"/>
    </source>
</evidence>
<evidence type="ECO:0000256" key="1">
    <source>
        <dbReference type="ARBA" id="ARBA00004141"/>
    </source>
</evidence>
<keyword evidence="2" id="KW-0808">Transferase</keyword>
<dbReference type="PANTHER" id="PTHR43448">
    <property type="entry name" value="PROTOHEME IX FARNESYLTRANSFERASE, MITOCHONDRIAL"/>
    <property type="match status" value="1"/>
</dbReference>
<dbReference type="CDD" id="cd13957">
    <property type="entry name" value="PT_UbiA_Cox10"/>
    <property type="match status" value="1"/>
</dbReference>
<feature type="transmembrane region" description="Helical" evidence="8">
    <location>
        <begin position="120"/>
        <end position="141"/>
    </location>
</feature>
<evidence type="ECO:0000313" key="9">
    <source>
        <dbReference type="EMBL" id="ESN97249.1"/>
    </source>
</evidence>